<feature type="region of interest" description="Disordered" evidence="1">
    <location>
        <begin position="23"/>
        <end position="45"/>
    </location>
</feature>
<reference evidence="2" key="1">
    <citation type="submission" date="2015-10" db="EMBL/GenBank/DDBJ databases">
        <title>Biosynthesis of SCL-MCL polyhydroxyalkanoates by metagenomic clones in Pseudomonas putida.</title>
        <authorList>
            <person name="Cheng J."/>
            <person name="Charles T.C."/>
        </authorList>
    </citation>
    <scope>NUCLEOTIDE SEQUENCE</scope>
</reference>
<sequence>MTLAGALLHNAYTDRVRRILVRGMPDNTPSHSIGYVSDLHLSERP</sequence>
<evidence type="ECO:0000313" key="2">
    <source>
        <dbReference type="EMBL" id="ALV86618.1"/>
    </source>
</evidence>
<protein>
    <submittedName>
        <fullName evidence="2">Uncharacterized protein</fullName>
    </submittedName>
</protein>
<dbReference type="AlphaFoldDB" id="A0A0U3JGW6"/>
<accession>A0A0U3JGW6</accession>
<evidence type="ECO:0000256" key="1">
    <source>
        <dbReference type="SAM" id="MobiDB-lite"/>
    </source>
</evidence>
<organism evidence="2">
    <name type="scientific">uncultured bacterium 27</name>
    <dbReference type="NCBI Taxonomy" id="1748274"/>
    <lineage>
        <taxon>Bacteria</taxon>
        <taxon>environmental samples</taxon>
    </lineage>
</organism>
<proteinExistence type="predicted"/>
<name>A0A0U3JGW6_9BACT</name>
<dbReference type="EMBL" id="KT944270">
    <property type="protein sequence ID" value="ALV86618.1"/>
    <property type="molecule type" value="Genomic_DNA"/>
</dbReference>